<feature type="non-terminal residue" evidence="1">
    <location>
        <position position="1"/>
    </location>
</feature>
<evidence type="ECO:0000313" key="1">
    <source>
        <dbReference type="EMBL" id="NMU85487.1"/>
    </source>
</evidence>
<name>A0A7Y0SLP5_VIBPH</name>
<organism evidence="1 2">
    <name type="scientific">Vibrio parahaemolyticus</name>
    <dbReference type="NCBI Taxonomy" id="670"/>
    <lineage>
        <taxon>Bacteria</taxon>
        <taxon>Pseudomonadati</taxon>
        <taxon>Pseudomonadota</taxon>
        <taxon>Gammaproteobacteria</taxon>
        <taxon>Vibrionales</taxon>
        <taxon>Vibrionaceae</taxon>
        <taxon>Vibrio</taxon>
    </lineage>
</organism>
<sequence length="32" mass="3666">LIVHAMFAPEHEEVIRGIKDGLEHRILEVTRG</sequence>
<protein>
    <submittedName>
        <fullName evidence="1">Sodium:proton antiporter</fullName>
    </submittedName>
</protein>
<accession>A0A7Y0SLP5</accession>
<gene>
    <name evidence="1" type="ORF">HKB16_21800</name>
</gene>
<dbReference type="Proteomes" id="UP000518904">
    <property type="component" value="Unassembled WGS sequence"/>
</dbReference>
<dbReference type="AlphaFoldDB" id="A0A7Y0SLP5"/>
<dbReference type="EMBL" id="JABCLB010002258">
    <property type="protein sequence ID" value="NMU85487.1"/>
    <property type="molecule type" value="Genomic_DNA"/>
</dbReference>
<proteinExistence type="predicted"/>
<comment type="caution">
    <text evidence="1">The sequence shown here is derived from an EMBL/GenBank/DDBJ whole genome shotgun (WGS) entry which is preliminary data.</text>
</comment>
<reference evidence="1 2" key="1">
    <citation type="submission" date="2020-04" db="EMBL/GenBank/DDBJ databases">
        <title>Whole-genome sequencing of Vibrio spp. from China reveals different genetic environments of blaCTX-M-14 among diverse lineages.</title>
        <authorList>
            <person name="Zheng Z."/>
            <person name="Ye L."/>
            <person name="Chen S."/>
        </authorList>
    </citation>
    <scope>NUCLEOTIDE SEQUENCE [LARGE SCALE GENOMIC DNA]</scope>
    <source>
        <strain evidence="1 2">Vb0551</strain>
    </source>
</reference>
<evidence type="ECO:0000313" key="2">
    <source>
        <dbReference type="Proteomes" id="UP000518904"/>
    </source>
</evidence>